<sequence>MATSSAGNTTSESTSNTAPVSAYWECIDCHAYNQSGRKSCKSCRRLRQDLLNQCLKESKVHDPETTNVEPKLPTPTRHIPLNNTESSGFTAPTTQPPPNWYCVICSHHNCDNNSATNCAGCGSVFMTNIEYLNFVHEQEKQLLRYQEDSKAFQEDLREQAQSAYYKNNEEFECIICYEFIGKNKGVLFHHCLHPMCKRCVIQMIETSSEPLLKCPHDDCTTIISERELRGVVKDMRREQRLVDKLNEIGVRWAESRHKTFHCITPDCGQWWFIEQVQGNNIVYCDGCKHWICMTCVAVHEERKNRFIMPWRQFIRNLTNNEELIRRLSESYPIRRAAQLTAYFYSASKDKFIEQRGKYERAGGWDKTKKDVKDDFQGVQSIGKEYISTLFRPYTDTWANYKELRRQQEKSRTSTTPPPSSSTKTTPKTTIINKKKPSS</sequence>
<comment type="similarity">
    <text evidence="2">Belongs to the RBR family.</text>
</comment>
<evidence type="ECO:0000256" key="11">
    <source>
        <dbReference type="SAM" id="MobiDB-lite"/>
    </source>
</evidence>
<dbReference type="GO" id="GO:0004842">
    <property type="term" value="F:ubiquitin-protein transferase activity"/>
    <property type="evidence" value="ECO:0007669"/>
    <property type="project" value="TreeGrafter"/>
</dbReference>
<dbReference type="InterPro" id="IPR044066">
    <property type="entry name" value="TRIAD_supradom"/>
</dbReference>
<comment type="pathway">
    <text evidence="1">Protein modification; protein ubiquitination.</text>
</comment>
<feature type="compositionally biased region" description="Polar residues" evidence="11">
    <location>
        <begin position="81"/>
        <end position="91"/>
    </location>
</feature>
<dbReference type="InterPro" id="IPR001841">
    <property type="entry name" value="Znf_RING"/>
</dbReference>
<evidence type="ECO:0000256" key="10">
    <source>
        <dbReference type="PROSITE-ProRule" id="PRU00175"/>
    </source>
</evidence>
<evidence type="ECO:0000256" key="9">
    <source>
        <dbReference type="ARBA" id="ARBA00022833"/>
    </source>
</evidence>
<evidence type="ECO:0000259" key="12">
    <source>
        <dbReference type="PROSITE" id="PS50089"/>
    </source>
</evidence>
<dbReference type="GO" id="GO:0071797">
    <property type="term" value="C:LUBAC complex"/>
    <property type="evidence" value="ECO:0007669"/>
    <property type="project" value="TreeGrafter"/>
</dbReference>
<evidence type="ECO:0000256" key="4">
    <source>
        <dbReference type="ARBA" id="ARBA00022679"/>
    </source>
</evidence>
<dbReference type="PROSITE" id="PS00518">
    <property type="entry name" value="ZF_RING_1"/>
    <property type="match status" value="1"/>
</dbReference>
<feature type="compositionally biased region" description="Basic and acidic residues" evidence="11">
    <location>
        <begin position="401"/>
        <end position="411"/>
    </location>
</feature>
<dbReference type="GO" id="GO:0008270">
    <property type="term" value="F:zinc ion binding"/>
    <property type="evidence" value="ECO:0007669"/>
    <property type="project" value="UniProtKB-KW"/>
</dbReference>
<name>A0A815RY16_9BILA</name>
<keyword evidence="4" id="KW-0808">Transferase</keyword>
<evidence type="ECO:0000256" key="1">
    <source>
        <dbReference type="ARBA" id="ARBA00004906"/>
    </source>
</evidence>
<dbReference type="PROSITE" id="PS01358">
    <property type="entry name" value="ZF_RANBP2_1"/>
    <property type="match status" value="1"/>
</dbReference>
<dbReference type="SUPFAM" id="SSF57850">
    <property type="entry name" value="RING/U-box"/>
    <property type="match status" value="2"/>
</dbReference>
<gene>
    <name evidence="14" type="ORF">IZO911_LOCUS44088</name>
</gene>
<reference evidence="14" key="1">
    <citation type="submission" date="2021-02" db="EMBL/GenBank/DDBJ databases">
        <authorList>
            <person name="Nowell W R."/>
        </authorList>
    </citation>
    <scope>NUCLEOTIDE SEQUENCE</scope>
</reference>
<evidence type="ECO:0000313" key="15">
    <source>
        <dbReference type="Proteomes" id="UP000663860"/>
    </source>
</evidence>
<accession>A0A815RY16</accession>
<dbReference type="Gene3D" id="2.30.30.380">
    <property type="entry name" value="Zn-finger domain of Sec23/24"/>
    <property type="match status" value="1"/>
</dbReference>
<keyword evidence="7 10" id="KW-0863">Zinc-finger</keyword>
<dbReference type="InterPro" id="IPR017907">
    <property type="entry name" value="Znf_RING_CS"/>
</dbReference>
<dbReference type="PROSITE" id="PS51873">
    <property type="entry name" value="TRIAD"/>
    <property type="match status" value="1"/>
</dbReference>
<dbReference type="InterPro" id="IPR051628">
    <property type="entry name" value="LUBAC_E3_Ligases"/>
</dbReference>
<feature type="domain" description="RING-type" evidence="13">
    <location>
        <begin position="169"/>
        <end position="438"/>
    </location>
</feature>
<dbReference type="PANTHER" id="PTHR22770">
    <property type="entry name" value="UBIQUITIN CONJUGATING ENZYME 7 INTERACTING PROTEIN-RELATED"/>
    <property type="match status" value="1"/>
</dbReference>
<evidence type="ECO:0000313" key="14">
    <source>
        <dbReference type="EMBL" id="CAF1483106.1"/>
    </source>
</evidence>
<dbReference type="PROSITE" id="PS50089">
    <property type="entry name" value="ZF_RING_2"/>
    <property type="match status" value="1"/>
</dbReference>
<evidence type="ECO:0000256" key="5">
    <source>
        <dbReference type="ARBA" id="ARBA00022723"/>
    </source>
</evidence>
<evidence type="ECO:0000256" key="3">
    <source>
        <dbReference type="ARBA" id="ARBA00017887"/>
    </source>
</evidence>
<feature type="compositionally biased region" description="Low complexity" evidence="11">
    <location>
        <begin position="420"/>
        <end position="431"/>
    </location>
</feature>
<evidence type="ECO:0000256" key="8">
    <source>
        <dbReference type="ARBA" id="ARBA00022786"/>
    </source>
</evidence>
<proteinExistence type="inferred from homology"/>
<dbReference type="GO" id="GO:0043130">
    <property type="term" value="F:ubiquitin binding"/>
    <property type="evidence" value="ECO:0007669"/>
    <property type="project" value="TreeGrafter"/>
</dbReference>
<keyword evidence="9" id="KW-0862">Zinc</keyword>
<dbReference type="AlphaFoldDB" id="A0A815RY16"/>
<evidence type="ECO:0000256" key="6">
    <source>
        <dbReference type="ARBA" id="ARBA00022737"/>
    </source>
</evidence>
<dbReference type="EMBL" id="CAJNOE010002453">
    <property type="protein sequence ID" value="CAF1483106.1"/>
    <property type="molecule type" value="Genomic_DNA"/>
</dbReference>
<feature type="region of interest" description="Disordered" evidence="11">
    <location>
        <begin position="62"/>
        <end position="91"/>
    </location>
</feature>
<dbReference type="InterPro" id="IPR013083">
    <property type="entry name" value="Znf_RING/FYVE/PHD"/>
</dbReference>
<feature type="domain" description="RING-type" evidence="12">
    <location>
        <begin position="173"/>
        <end position="218"/>
    </location>
</feature>
<protein>
    <recommendedName>
        <fullName evidence="3">RanBP-type and C3HC4-type zinc finger-containing protein 1</fullName>
    </recommendedName>
</protein>
<dbReference type="Gene3D" id="3.30.40.10">
    <property type="entry name" value="Zinc/RING finger domain, C3HC4 (zinc finger)"/>
    <property type="match status" value="1"/>
</dbReference>
<dbReference type="Proteomes" id="UP000663860">
    <property type="component" value="Unassembled WGS sequence"/>
</dbReference>
<evidence type="ECO:0000256" key="2">
    <source>
        <dbReference type="ARBA" id="ARBA00008278"/>
    </source>
</evidence>
<feature type="region of interest" description="Disordered" evidence="11">
    <location>
        <begin position="401"/>
        <end position="438"/>
    </location>
</feature>
<keyword evidence="5" id="KW-0479">Metal-binding</keyword>
<evidence type="ECO:0000259" key="13">
    <source>
        <dbReference type="PROSITE" id="PS51873"/>
    </source>
</evidence>
<keyword evidence="6" id="KW-0677">Repeat</keyword>
<dbReference type="InterPro" id="IPR001876">
    <property type="entry name" value="Znf_RanBP2"/>
</dbReference>
<evidence type="ECO:0000256" key="7">
    <source>
        <dbReference type="ARBA" id="ARBA00022771"/>
    </source>
</evidence>
<keyword evidence="8" id="KW-0833">Ubl conjugation pathway</keyword>
<dbReference type="PANTHER" id="PTHR22770:SF13">
    <property type="entry name" value="RING-TYPE DOMAIN-CONTAINING PROTEIN"/>
    <property type="match status" value="1"/>
</dbReference>
<dbReference type="GO" id="GO:0097039">
    <property type="term" value="P:protein linear polyubiquitination"/>
    <property type="evidence" value="ECO:0007669"/>
    <property type="project" value="TreeGrafter"/>
</dbReference>
<comment type="caution">
    <text evidence="14">The sequence shown here is derived from an EMBL/GenBank/DDBJ whole genome shotgun (WGS) entry which is preliminary data.</text>
</comment>
<dbReference type="GO" id="GO:0043161">
    <property type="term" value="P:proteasome-mediated ubiquitin-dependent protein catabolic process"/>
    <property type="evidence" value="ECO:0007669"/>
    <property type="project" value="TreeGrafter"/>
</dbReference>
<organism evidence="14 15">
    <name type="scientific">Adineta steineri</name>
    <dbReference type="NCBI Taxonomy" id="433720"/>
    <lineage>
        <taxon>Eukaryota</taxon>
        <taxon>Metazoa</taxon>
        <taxon>Spiralia</taxon>
        <taxon>Gnathifera</taxon>
        <taxon>Rotifera</taxon>
        <taxon>Eurotatoria</taxon>
        <taxon>Bdelloidea</taxon>
        <taxon>Adinetida</taxon>
        <taxon>Adinetidae</taxon>
        <taxon>Adineta</taxon>
    </lineage>
</organism>